<gene>
    <name evidence="3" type="ORF">J8N05_03205</name>
</gene>
<dbReference type="Proteomes" id="UP000677413">
    <property type="component" value="Unassembled WGS sequence"/>
</dbReference>
<feature type="transmembrane region" description="Helical" evidence="2">
    <location>
        <begin position="75"/>
        <end position="93"/>
    </location>
</feature>
<feature type="transmembrane region" description="Helical" evidence="2">
    <location>
        <begin position="33"/>
        <end position="55"/>
    </location>
</feature>
<dbReference type="EMBL" id="JAGPYQ010000001">
    <property type="protein sequence ID" value="MBQ0847230.1"/>
    <property type="molecule type" value="Genomic_DNA"/>
</dbReference>
<evidence type="ECO:0000256" key="1">
    <source>
        <dbReference type="SAM" id="MobiDB-lite"/>
    </source>
</evidence>
<feature type="region of interest" description="Disordered" evidence="1">
    <location>
        <begin position="101"/>
        <end position="120"/>
    </location>
</feature>
<accession>A0A940XVC5</accession>
<keyword evidence="2" id="KW-1133">Transmembrane helix</keyword>
<dbReference type="RefSeq" id="WP_210880957.1">
    <property type="nucleotide sequence ID" value="NZ_JAGPYQ010000001.1"/>
</dbReference>
<reference evidence="3 4" key="1">
    <citation type="submission" date="2021-04" db="EMBL/GenBank/DDBJ databases">
        <authorList>
            <person name="Tang X."/>
            <person name="Zhou X."/>
            <person name="Chen X."/>
            <person name="Cernava T."/>
            <person name="Zhang C."/>
        </authorList>
    </citation>
    <scope>NUCLEOTIDE SEQUENCE [LARGE SCALE GENOMIC DNA]</scope>
    <source>
        <strain evidence="3 4">BH-SS-21</strain>
    </source>
</reference>
<evidence type="ECO:0000256" key="2">
    <source>
        <dbReference type="SAM" id="Phobius"/>
    </source>
</evidence>
<protein>
    <submittedName>
        <fullName evidence="3">Uncharacterized protein</fullName>
    </submittedName>
</protein>
<name>A0A940XVC5_9ACTN</name>
<proteinExistence type="predicted"/>
<keyword evidence="2" id="KW-0472">Membrane</keyword>
<evidence type="ECO:0000313" key="3">
    <source>
        <dbReference type="EMBL" id="MBQ0847230.1"/>
    </source>
</evidence>
<keyword evidence="4" id="KW-1185">Reference proteome</keyword>
<evidence type="ECO:0000313" key="4">
    <source>
        <dbReference type="Proteomes" id="UP000677413"/>
    </source>
</evidence>
<keyword evidence="2" id="KW-0812">Transmembrane</keyword>
<comment type="caution">
    <text evidence="3">The sequence shown here is derived from an EMBL/GenBank/DDBJ whole genome shotgun (WGS) entry which is preliminary data.</text>
</comment>
<dbReference type="AlphaFoldDB" id="A0A940XVC5"/>
<organism evidence="3 4">
    <name type="scientific">Streptomyces liliiviolaceus</name>
    <dbReference type="NCBI Taxonomy" id="2823109"/>
    <lineage>
        <taxon>Bacteria</taxon>
        <taxon>Bacillati</taxon>
        <taxon>Actinomycetota</taxon>
        <taxon>Actinomycetes</taxon>
        <taxon>Kitasatosporales</taxon>
        <taxon>Streptomycetaceae</taxon>
        <taxon>Streptomyces</taxon>
    </lineage>
</organism>
<sequence length="120" mass="13355">MRERTGRTISTTVSEAISKAMGRAIGRTWWTELAAYLALGVLASTALCLAASVLLMGLPHGWQAATTWSYTEDRFVWLAGRLVPASVVAYLVVRLRRHARQRRRTGNGSPTSTRYRGRHL</sequence>